<protein>
    <submittedName>
        <fullName evidence="3">Uncharacterized protein</fullName>
    </submittedName>
</protein>
<accession>A0A0C9SEX3</accession>
<proteinExistence type="evidence at transcript level"/>
<name>A0A0C9SEX3_AMBAM</name>
<sequence length="129" mass="13963">MRARSVAVFSLLLHSTSPPSQKYSGTLESSRTCHSNSAREKKNKLKEEQVVPTEAAKVPMNRNCSFRWISQSWPFVPSWSNHRGQEGRKVAPRVAAAGSGGGGACSFVAGAFASLCFVKLIVILLQIVS</sequence>
<keyword evidence="2" id="KW-0812">Transmembrane</keyword>
<dbReference type="AlphaFoldDB" id="A0A0C9SEX3"/>
<organism evidence="3">
    <name type="scientific">Amblyomma americanum</name>
    <name type="common">Lone star tick</name>
    <dbReference type="NCBI Taxonomy" id="6943"/>
    <lineage>
        <taxon>Eukaryota</taxon>
        <taxon>Metazoa</taxon>
        <taxon>Ecdysozoa</taxon>
        <taxon>Arthropoda</taxon>
        <taxon>Chelicerata</taxon>
        <taxon>Arachnida</taxon>
        <taxon>Acari</taxon>
        <taxon>Parasitiformes</taxon>
        <taxon>Ixodida</taxon>
        <taxon>Ixodoidea</taxon>
        <taxon>Ixodidae</taxon>
        <taxon>Amblyomminae</taxon>
        <taxon>Amblyomma</taxon>
    </lineage>
</organism>
<evidence type="ECO:0000313" key="3">
    <source>
        <dbReference type="EMBL" id="JAG92058.1"/>
    </source>
</evidence>
<keyword evidence="2" id="KW-1133">Transmembrane helix</keyword>
<evidence type="ECO:0000256" key="1">
    <source>
        <dbReference type="SAM" id="MobiDB-lite"/>
    </source>
</evidence>
<dbReference type="EMBL" id="GBZX01000682">
    <property type="protein sequence ID" value="JAG92058.1"/>
    <property type="molecule type" value="mRNA"/>
</dbReference>
<feature type="compositionally biased region" description="Polar residues" evidence="1">
    <location>
        <begin position="18"/>
        <end position="36"/>
    </location>
</feature>
<feature type="transmembrane region" description="Helical" evidence="2">
    <location>
        <begin position="107"/>
        <end position="128"/>
    </location>
</feature>
<evidence type="ECO:0000256" key="2">
    <source>
        <dbReference type="SAM" id="Phobius"/>
    </source>
</evidence>
<feature type="region of interest" description="Disordered" evidence="1">
    <location>
        <begin position="18"/>
        <end position="49"/>
    </location>
</feature>
<keyword evidence="2" id="KW-0472">Membrane</keyword>
<feature type="compositionally biased region" description="Basic and acidic residues" evidence="1">
    <location>
        <begin position="37"/>
        <end position="49"/>
    </location>
</feature>
<reference evidence="3" key="1">
    <citation type="journal article" date="2015" name="PLoS ONE">
        <title>An Insight into the Sialome of the Lone Star Tick, Amblyomma americanum, with a Glimpse on Its Time Dependent Gene Expression.</title>
        <authorList>
            <person name="Karim S."/>
            <person name="Ribeiro J.M."/>
        </authorList>
    </citation>
    <scope>NUCLEOTIDE SEQUENCE</scope>
    <source>
        <tissue evidence="3">Salivary gland</tissue>
    </source>
</reference>